<comment type="caution">
    <text evidence="2">The sequence shown here is derived from an EMBL/GenBank/DDBJ whole genome shotgun (WGS) entry which is preliminary data.</text>
</comment>
<dbReference type="EMBL" id="JAVFKD010000001">
    <property type="protein sequence ID" value="KAK5998835.1"/>
    <property type="molecule type" value="Genomic_DNA"/>
</dbReference>
<dbReference type="Proteomes" id="UP001338125">
    <property type="component" value="Unassembled WGS sequence"/>
</dbReference>
<reference evidence="2 3" key="1">
    <citation type="submission" date="2024-01" db="EMBL/GenBank/DDBJ databases">
        <title>Complete genome of Cladobotryum mycophilum ATHUM6906.</title>
        <authorList>
            <person name="Christinaki A.C."/>
            <person name="Myridakis A.I."/>
            <person name="Kouvelis V.N."/>
        </authorList>
    </citation>
    <scope>NUCLEOTIDE SEQUENCE [LARGE SCALE GENOMIC DNA]</scope>
    <source>
        <strain evidence="2 3">ATHUM6906</strain>
    </source>
</reference>
<protein>
    <submittedName>
        <fullName evidence="2">Uncharacterized protein</fullName>
    </submittedName>
</protein>
<sequence>MDHSGGRPSAEDRQAHDTGPQEATASLRVDRAGAGAGAGAVAVDPVTMYR</sequence>
<evidence type="ECO:0000256" key="1">
    <source>
        <dbReference type="SAM" id="MobiDB-lite"/>
    </source>
</evidence>
<feature type="region of interest" description="Disordered" evidence="1">
    <location>
        <begin position="1"/>
        <end position="50"/>
    </location>
</feature>
<organism evidence="2 3">
    <name type="scientific">Cladobotryum mycophilum</name>
    <dbReference type="NCBI Taxonomy" id="491253"/>
    <lineage>
        <taxon>Eukaryota</taxon>
        <taxon>Fungi</taxon>
        <taxon>Dikarya</taxon>
        <taxon>Ascomycota</taxon>
        <taxon>Pezizomycotina</taxon>
        <taxon>Sordariomycetes</taxon>
        <taxon>Hypocreomycetidae</taxon>
        <taxon>Hypocreales</taxon>
        <taxon>Hypocreaceae</taxon>
        <taxon>Cladobotryum</taxon>
    </lineage>
</organism>
<accession>A0ABR0T466</accession>
<keyword evidence="3" id="KW-1185">Reference proteome</keyword>
<name>A0ABR0T466_9HYPO</name>
<proteinExistence type="predicted"/>
<gene>
    <name evidence="2" type="ORF">PT974_01218</name>
</gene>
<feature type="compositionally biased region" description="Basic and acidic residues" evidence="1">
    <location>
        <begin position="1"/>
        <end position="16"/>
    </location>
</feature>
<evidence type="ECO:0000313" key="2">
    <source>
        <dbReference type="EMBL" id="KAK5998835.1"/>
    </source>
</evidence>
<evidence type="ECO:0000313" key="3">
    <source>
        <dbReference type="Proteomes" id="UP001338125"/>
    </source>
</evidence>